<evidence type="ECO:0000313" key="3">
    <source>
        <dbReference type="Proteomes" id="UP001215598"/>
    </source>
</evidence>
<dbReference type="EMBL" id="JARKIB010000091">
    <property type="protein sequence ID" value="KAJ7743409.1"/>
    <property type="molecule type" value="Genomic_DNA"/>
</dbReference>
<reference evidence="2" key="1">
    <citation type="submission" date="2023-03" db="EMBL/GenBank/DDBJ databases">
        <title>Massive genome expansion in bonnet fungi (Mycena s.s.) driven by repeated elements and novel gene families across ecological guilds.</title>
        <authorList>
            <consortium name="Lawrence Berkeley National Laboratory"/>
            <person name="Harder C.B."/>
            <person name="Miyauchi S."/>
            <person name="Viragh M."/>
            <person name="Kuo A."/>
            <person name="Thoen E."/>
            <person name="Andreopoulos B."/>
            <person name="Lu D."/>
            <person name="Skrede I."/>
            <person name="Drula E."/>
            <person name="Henrissat B."/>
            <person name="Morin E."/>
            <person name="Kohler A."/>
            <person name="Barry K."/>
            <person name="LaButti K."/>
            <person name="Morin E."/>
            <person name="Salamov A."/>
            <person name="Lipzen A."/>
            <person name="Mereny Z."/>
            <person name="Hegedus B."/>
            <person name="Baldrian P."/>
            <person name="Stursova M."/>
            <person name="Weitz H."/>
            <person name="Taylor A."/>
            <person name="Grigoriev I.V."/>
            <person name="Nagy L.G."/>
            <person name="Martin F."/>
            <person name="Kauserud H."/>
        </authorList>
    </citation>
    <scope>NUCLEOTIDE SEQUENCE</scope>
    <source>
        <strain evidence="2">CBHHK182m</strain>
    </source>
</reference>
<comment type="caution">
    <text evidence="2">The sequence shown here is derived from an EMBL/GenBank/DDBJ whole genome shotgun (WGS) entry which is preliminary data.</text>
</comment>
<name>A0AAD7II24_9AGAR</name>
<sequence>MPLSQFGNTVIGRLVYYRLWGNGGEAAADQSGSVGDASGQGLTTAANEPRVLRGGHGGVGGDADRDGGIGGNGQGPQIAPEELGLYSHITGGFGGAGGYGKLVGGTGGVGERPDFMRKLYTGEIGADMSLEDFYAQFNLDDDILDRLRKFKFKTVGALAQVTDVELGREGFSLGQISELKWALNQLAAKSGTGK</sequence>
<dbReference type="AlphaFoldDB" id="A0AAD7II24"/>
<evidence type="ECO:0000256" key="1">
    <source>
        <dbReference type="SAM" id="MobiDB-lite"/>
    </source>
</evidence>
<organism evidence="2 3">
    <name type="scientific">Mycena metata</name>
    <dbReference type="NCBI Taxonomy" id="1033252"/>
    <lineage>
        <taxon>Eukaryota</taxon>
        <taxon>Fungi</taxon>
        <taxon>Dikarya</taxon>
        <taxon>Basidiomycota</taxon>
        <taxon>Agaricomycotina</taxon>
        <taxon>Agaricomycetes</taxon>
        <taxon>Agaricomycetidae</taxon>
        <taxon>Agaricales</taxon>
        <taxon>Marasmiineae</taxon>
        <taxon>Mycenaceae</taxon>
        <taxon>Mycena</taxon>
    </lineage>
</organism>
<protein>
    <submittedName>
        <fullName evidence="2">Uncharacterized protein</fullName>
    </submittedName>
</protein>
<keyword evidence="3" id="KW-1185">Reference proteome</keyword>
<feature type="region of interest" description="Disordered" evidence="1">
    <location>
        <begin position="28"/>
        <end position="77"/>
    </location>
</feature>
<gene>
    <name evidence="2" type="ORF">B0H16DRAFT_1889990</name>
</gene>
<evidence type="ECO:0000313" key="2">
    <source>
        <dbReference type="EMBL" id="KAJ7743409.1"/>
    </source>
</evidence>
<dbReference type="Proteomes" id="UP001215598">
    <property type="component" value="Unassembled WGS sequence"/>
</dbReference>
<accession>A0AAD7II24</accession>
<proteinExistence type="predicted"/>